<feature type="domain" description="Deacetylase sirtuin-type" evidence="9">
    <location>
        <begin position="2"/>
        <end position="281"/>
    </location>
</feature>
<dbReference type="EC" id="3.2.2.5" evidence="4"/>
<keyword evidence="1" id="KW-0378">Hydrolase</keyword>
<dbReference type="SUPFAM" id="SSF52467">
    <property type="entry name" value="DHS-like NAD/FAD-binding domain"/>
    <property type="match status" value="1"/>
</dbReference>
<evidence type="ECO:0000256" key="2">
    <source>
        <dbReference type="ARBA" id="ARBA00023027"/>
    </source>
</evidence>
<gene>
    <name evidence="10" type="ORF">BW897_30360</name>
</gene>
<accession>A0A1S9TCS8</accession>
<evidence type="ECO:0000256" key="4">
    <source>
        <dbReference type="ARBA" id="ARBA00034327"/>
    </source>
</evidence>
<comment type="caution">
    <text evidence="8">Lacks conserved residue(s) required for the propagation of feature annotation.</text>
</comment>
<dbReference type="InterPro" id="IPR029035">
    <property type="entry name" value="DHS-like_NAD/FAD-binding_dom"/>
</dbReference>
<dbReference type="AlphaFoldDB" id="A0A1S9TCS8"/>
<dbReference type="PROSITE" id="PS50305">
    <property type="entry name" value="SIRTUIN"/>
    <property type="match status" value="1"/>
</dbReference>
<keyword evidence="3" id="KW-0051">Antiviral defense</keyword>
<organism evidence="10 11">
    <name type="scientific">Bacillus cereus</name>
    <dbReference type="NCBI Taxonomy" id="1396"/>
    <lineage>
        <taxon>Bacteria</taxon>
        <taxon>Bacillati</taxon>
        <taxon>Bacillota</taxon>
        <taxon>Bacilli</taxon>
        <taxon>Bacillales</taxon>
        <taxon>Bacillaceae</taxon>
        <taxon>Bacillus</taxon>
        <taxon>Bacillus cereus group</taxon>
    </lineage>
</organism>
<dbReference type="InterPro" id="IPR026590">
    <property type="entry name" value="Ssirtuin_cat_dom"/>
</dbReference>
<dbReference type="CDD" id="cd01406">
    <property type="entry name" value="SIR2-like"/>
    <property type="match status" value="1"/>
</dbReference>
<dbReference type="Pfam" id="PF13289">
    <property type="entry name" value="SIR2_2"/>
    <property type="match status" value="1"/>
</dbReference>
<reference evidence="10 11" key="1">
    <citation type="submission" date="2017-01" db="EMBL/GenBank/DDBJ databases">
        <title>Bacillus cereus isolates.</title>
        <authorList>
            <person name="Beno S.M."/>
        </authorList>
    </citation>
    <scope>NUCLEOTIDE SEQUENCE [LARGE SCALE GENOMIC DNA]</scope>
    <source>
        <strain evidence="10 11">FSL H8-0485</strain>
    </source>
</reference>
<sequence length="474" mass="54935">MNPIVERFIKDFTKEVMEENAAIFAGAGLSMSVGYVSWAKLLEPIAEEIGLDVNKENDLVSLAQYYCNENQGNRGRINQIILDEFSRKVDLTENHKILARLPIHTYWTTNYDRLIEKALDEENKVADVKYTVKQLSTTKVKRDAVVYKMHGDVEHPSDAVLIKDDYEKYSMKMDPYIKALSGDLVSKTFLFVGFSFTDPNLDYILSRVRSAYERDQRRHYCLIKKEEQKPDELEADFEYRVRKQELFISDLSRFNIKAIVLNSYNEITEILHRIENNIKTKTVFLSGSAVEYNHWSTEHAEQFIHQLSKELIRKDFNIVSGFGLGVGSFVINGVLEELYMNQRTIDDDRLILRPFPQVEKGQEQWEKYRRDMITRTGISIFLYGNKIDKGQVVKAKGVQSEFDISFEQNNYVVPVGATGYIAKDLWNKVNEEFETYYPGADAKMKKLFGELNNEALSVEELISTILEFVEILSK</sequence>
<name>A0A1S9TCS8_BACCE</name>
<evidence type="ECO:0000313" key="10">
    <source>
        <dbReference type="EMBL" id="OOR07371.1"/>
    </source>
</evidence>
<comment type="similarity">
    <text evidence="5">Belongs to the soluble Thoeris ThsA family.</text>
</comment>
<evidence type="ECO:0000256" key="1">
    <source>
        <dbReference type="ARBA" id="ARBA00022801"/>
    </source>
</evidence>
<comment type="caution">
    <text evidence="10">The sequence shown here is derived from an EMBL/GenBank/DDBJ whole genome shotgun (WGS) entry which is preliminary data.</text>
</comment>
<evidence type="ECO:0000256" key="6">
    <source>
        <dbReference type="ARBA" id="ARBA00035033"/>
    </source>
</evidence>
<keyword evidence="2" id="KW-0520">NAD</keyword>
<evidence type="ECO:0000256" key="3">
    <source>
        <dbReference type="ARBA" id="ARBA00023118"/>
    </source>
</evidence>
<dbReference type="GO" id="GO:0003953">
    <property type="term" value="F:NAD+ nucleosidase activity"/>
    <property type="evidence" value="ECO:0007669"/>
    <property type="project" value="UniProtKB-EC"/>
</dbReference>
<comment type="catalytic activity">
    <reaction evidence="7">
        <text>NAD(+) + H2O = ADP-D-ribose + nicotinamide + H(+)</text>
        <dbReference type="Rhea" id="RHEA:16301"/>
        <dbReference type="ChEBI" id="CHEBI:15377"/>
        <dbReference type="ChEBI" id="CHEBI:15378"/>
        <dbReference type="ChEBI" id="CHEBI:17154"/>
        <dbReference type="ChEBI" id="CHEBI:57540"/>
        <dbReference type="ChEBI" id="CHEBI:57967"/>
        <dbReference type="EC" id="3.2.2.5"/>
    </reaction>
    <physiologicalReaction direction="left-to-right" evidence="7">
        <dbReference type="Rhea" id="RHEA:16302"/>
    </physiologicalReaction>
</comment>
<evidence type="ECO:0000313" key="11">
    <source>
        <dbReference type="Proteomes" id="UP000190906"/>
    </source>
</evidence>
<dbReference type="InterPro" id="IPR041486">
    <property type="entry name" value="ThsA_STALD"/>
</dbReference>
<dbReference type="GO" id="GO:0051607">
    <property type="term" value="P:defense response to virus"/>
    <property type="evidence" value="ECO:0007669"/>
    <property type="project" value="UniProtKB-KW"/>
</dbReference>
<evidence type="ECO:0000256" key="5">
    <source>
        <dbReference type="ARBA" id="ARBA00035014"/>
    </source>
</evidence>
<dbReference type="Pfam" id="PF18185">
    <property type="entry name" value="STALD"/>
    <property type="match status" value="1"/>
</dbReference>
<evidence type="ECO:0000259" key="9">
    <source>
        <dbReference type="PROSITE" id="PS50305"/>
    </source>
</evidence>
<evidence type="ECO:0000256" key="8">
    <source>
        <dbReference type="PROSITE-ProRule" id="PRU00236"/>
    </source>
</evidence>
<proteinExistence type="inferred from homology"/>
<protein>
    <recommendedName>
        <fullName evidence="6">NAD(+) hydrolase ThsA</fullName>
        <ecNumber evidence="4">3.2.2.5</ecNumber>
    </recommendedName>
</protein>
<dbReference type="Proteomes" id="UP000190906">
    <property type="component" value="Unassembled WGS sequence"/>
</dbReference>
<dbReference type="EMBL" id="MUAJ01000068">
    <property type="protein sequence ID" value="OOR07371.1"/>
    <property type="molecule type" value="Genomic_DNA"/>
</dbReference>
<evidence type="ECO:0000256" key="7">
    <source>
        <dbReference type="ARBA" id="ARBA00047575"/>
    </source>
</evidence>